<dbReference type="EMBL" id="JANPWB010000002">
    <property type="protein sequence ID" value="KAJ1211948.1"/>
    <property type="molecule type" value="Genomic_DNA"/>
</dbReference>
<protein>
    <submittedName>
        <fullName evidence="2">Uncharacterized protein</fullName>
    </submittedName>
</protein>
<evidence type="ECO:0000313" key="2">
    <source>
        <dbReference type="EMBL" id="KAJ1211948.1"/>
    </source>
</evidence>
<sequence length="68" mass="7192">MAAGSGPCAPTVSRSLFRSVACLVVQLRNGPKKGASLKRAFVEQGSAGDRRKEVLPRHASRQMGESVP</sequence>
<dbReference type="AlphaFoldDB" id="A0AAV7WF07"/>
<feature type="region of interest" description="Disordered" evidence="1">
    <location>
        <begin position="42"/>
        <end position="68"/>
    </location>
</feature>
<dbReference type="Proteomes" id="UP001066276">
    <property type="component" value="Chromosome 1_2"/>
</dbReference>
<proteinExistence type="predicted"/>
<accession>A0AAV7WF07</accession>
<keyword evidence="3" id="KW-1185">Reference proteome</keyword>
<organism evidence="2 3">
    <name type="scientific">Pleurodeles waltl</name>
    <name type="common">Iberian ribbed newt</name>
    <dbReference type="NCBI Taxonomy" id="8319"/>
    <lineage>
        <taxon>Eukaryota</taxon>
        <taxon>Metazoa</taxon>
        <taxon>Chordata</taxon>
        <taxon>Craniata</taxon>
        <taxon>Vertebrata</taxon>
        <taxon>Euteleostomi</taxon>
        <taxon>Amphibia</taxon>
        <taxon>Batrachia</taxon>
        <taxon>Caudata</taxon>
        <taxon>Salamandroidea</taxon>
        <taxon>Salamandridae</taxon>
        <taxon>Pleurodelinae</taxon>
        <taxon>Pleurodeles</taxon>
    </lineage>
</organism>
<reference evidence="2" key="1">
    <citation type="journal article" date="2022" name="bioRxiv">
        <title>Sequencing and chromosome-scale assembly of the giantPleurodeles waltlgenome.</title>
        <authorList>
            <person name="Brown T."/>
            <person name="Elewa A."/>
            <person name="Iarovenko S."/>
            <person name="Subramanian E."/>
            <person name="Araus A.J."/>
            <person name="Petzold A."/>
            <person name="Susuki M."/>
            <person name="Suzuki K.-i.T."/>
            <person name="Hayashi T."/>
            <person name="Toyoda A."/>
            <person name="Oliveira C."/>
            <person name="Osipova E."/>
            <person name="Leigh N.D."/>
            <person name="Simon A."/>
            <person name="Yun M.H."/>
        </authorList>
    </citation>
    <scope>NUCLEOTIDE SEQUENCE</scope>
    <source>
        <strain evidence="2">20211129_DDA</strain>
        <tissue evidence="2">Liver</tissue>
    </source>
</reference>
<gene>
    <name evidence="2" type="ORF">NDU88_007296</name>
</gene>
<name>A0AAV7WF07_PLEWA</name>
<evidence type="ECO:0000313" key="3">
    <source>
        <dbReference type="Proteomes" id="UP001066276"/>
    </source>
</evidence>
<evidence type="ECO:0000256" key="1">
    <source>
        <dbReference type="SAM" id="MobiDB-lite"/>
    </source>
</evidence>
<comment type="caution">
    <text evidence="2">The sequence shown here is derived from an EMBL/GenBank/DDBJ whole genome shotgun (WGS) entry which is preliminary data.</text>
</comment>